<evidence type="ECO:0000256" key="1">
    <source>
        <dbReference type="SAM" id="Phobius"/>
    </source>
</evidence>
<comment type="caution">
    <text evidence="3">The sequence shown here is derived from an EMBL/GenBank/DDBJ whole genome shotgun (WGS) entry which is preliminary data.</text>
</comment>
<protein>
    <submittedName>
        <fullName evidence="3">Membrane protein</fullName>
    </submittedName>
</protein>
<keyword evidence="1" id="KW-0812">Transmembrane</keyword>
<dbReference type="Pfam" id="PF07811">
    <property type="entry name" value="TadE"/>
    <property type="match status" value="1"/>
</dbReference>
<dbReference type="InterPro" id="IPR012495">
    <property type="entry name" value="TadE-like_dom"/>
</dbReference>
<name>A0A8J3JQY5_9ACTN</name>
<evidence type="ECO:0000313" key="3">
    <source>
        <dbReference type="EMBL" id="GIF83268.1"/>
    </source>
</evidence>
<dbReference type="EMBL" id="BONF01000028">
    <property type="protein sequence ID" value="GIF83268.1"/>
    <property type="molecule type" value="Genomic_DNA"/>
</dbReference>
<keyword evidence="1" id="KW-1133">Transmembrane helix</keyword>
<sequence>MTGTPRDRGSASIELAILVPVVLVFFIGVIIAGRFSMARQATEAAAYNAARTASLSGTAATAASRGRDAAAASFAAEGITCRTLTVTVDTRGFSVPVGQPATVTVRLTCEAEFADIALPGMPGSARLTSEFTSPLDTYRSRT</sequence>
<evidence type="ECO:0000313" key="4">
    <source>
        <dbReference type="Proteomes" id="UP000601223"/>
    </source>
</evidence>
<feature type="domain" description="TadE-like" evidence="2">
    <location>
        <begin position="9"/>
        <end position="51"/>
    </location>
</feature>
<dbReference type="RefSeq" id="WP_203749854.1">
    <property type="nucleotide sequence ID" value="NZ_BONF01000028.1"/>
</dbReference>
<gene>
    <name evidence="3" type="ORF">Cba03nite_46170</name>
</gene>
<accession>A0A8J3JQY5</accession>
<reference evidence="3 4" key="1">
    <citation type="submission" date="2021-01" db="EMBL/GenBank/DDBJ databases">
        <title>Whole genome shotgun sequence of Catellatospora bangladeshensis NBRC 107357.</title>
        <authorList>
            <person name="Komaki H."/>
            <person name="Tamura T."/>
        </authorList>
    </citation>
    <scope>NUCLEOTIDE SEQUENCE [LARGE SCALE GENOMIC DNA]</scope>
    <source>
        <strain evidence="3 4">NBRC 107357</strain>
    </source>
</reference>
<proteinExistence type="predicted"/>
<keyword evidence="1" id="KW-0472">Membrane</keyword>
<feature type="transmembrane region" description="Helical" evidence="1">
    <location>
        <begin position="12"/>
        <end position="32"/>
    </location>
</feature>
<dbReference type="Proteomes" id="UP000601223">
    <property type="component" value="Unassembled WGS sequence"/>
</dbReference>
<dbReference type="AlphaFoldDB" id="A0A8J3JQY5"/>
<keyword evidence="4" id="KW-1185">Reference proteome</keyword>
<evidence type="ECO:0000259" key="2">
    <source>
        <dbReference type="Pfam" id="PF07811"/>
    </source>
</evidence>
<organism evidence="3 4">
    <name type="scientific">Catellatospora bangladeshensis</name>
    <dbReference type="NCBI Taxonomy" id="310355"/>
    <lineage>
        <taxon>Bacteria</taxon>
        <taxon>Bacillati</taxon>
        <taxon>Actinomycetota</taxon>
        <taxon>Actinomycetes</taxon>
        <taxon>Micromonosporales</taxon>
        <taxon>Micromonosporaceae</taxon>
        <taxon>Catellatospora</taxon>
    </lineage>
</organism>